<dbReference type="EMBL" id="JAGSPB010000004">
    <property type="protein sequence ID" value="MBV7267542.1"/>
    <property type="molecule type" value="Genomic_DNA"/>
</dbReference>
<accession>A0ABS6SSS3</accession>
<name>A0ABS6SSS3_9SPHN</name>
<protein>
    <submittedName>
        <fullName evidence="3">IS1595 family transposase</fullName>
    </submittedName>
</protein>
<feature type="domain" description="Transposase zinc-ribbon" evidence="1">
    <location>
        <begin position="32"/>
        <end position="71"/>
    </location>
</feature>
<dbReference type="Pfam" id="PF12760">
    <property type="entry name" value="Zn_ribbon_IS1595"/>
    <property type="match status" value="1"/>
</dbReference>
<organism evidence="3 4">
    <name type="scientific">Erythrobacter ani</name>
    <dbReference type="NCBI Taxonomy" id="2827235"/>
    <lineage>
        <taxon>Bacteria</taxon>
        <taxon>Pseudomonadati</taxon>
        <taxon>Pseudomonadota</taxon>
        <taxon>Alphaproteobacteria</taxon>
        <taxon>Sphingomonadales</taxon>
        <taxon>Erythrobacteraceae</taxon>
        <taxon>Erythrobacter/Porphyrobacter group</taxon>
        <taxon>Erythrobacter</taxon>
    </lineage>
</organism>
<keyword evidence="4" id="KW-1185">Reference proteome</keyword>
<evidence type="ECO:0000313" key="3">
    <source>
        <dbReference type="EMBL" id="MBV7267542.1"/>
    </source>
</evidence>
<dbReference type="InterPro" id="IPR024442">
    <property type="entry name" value="Transposase_Zn_ribbon"/>
</dbReference>
<evidence type="ECO:0000259" key="1">
    <source>
        <dbReference type="Pfam" id="PF12760"/>
    </source>
</evidence>
<reference evidence="3 4" key="1">
    <citation type="submission" date="2021-04" db="EMBL/GenBank/DDBJ databases">
        <authorList>
            <person name="Pira H."/>
            <person name="Risdian C."/>
            <person name="Wink J."/>
        </authorList>
    </citation>
    <scope>NUCLEOTIDE SEQUENCE [LARGE SCALE GENOMIC DNA]</scope>
    <source>
        <strain evidence="3 4">WH131</strain>
    </source>
</reference>
<proteinExistence type="predicted"/>
<evidence type="ECO:0000259" key="2">
    <source>
        <dbReference type="Pfam" id="PF12762"/>
    </source>
</evidence>
<evidence type="ECO:0000313" key="4">
    <source>
        <dbReference type="Proteomes" id="UP000699975"/>
    </source>
</evidence>
<dbReference type="RefSeq" id="WP_218318079.1">
    <property type="nucleotide sequence ID" value="NZ_JAGSPB010000004.1"/>
</dbReference>
<dbReference type="Pfam" id="PF12762">
    <property type="entry name" value="DDE_Tnp_IS1595"/>
    <property type="match status" value="1"/>
</dbReference>
<comment type="caution">
    <text evidence="3">The sequence shown here is derived from an EMBL/GenBank/DDBJ whole genome shotgun (WGS) entry which is preliminary data.</text>
</comment>
<gene>
    <name evidence="3" type="ORF">KCG45_15250</name>
</gene>
<dbReference type="Proteomes" id="UP000699975">
    <property type="component" value="Unassembled WGS sequence"/>
</dbReference>
<sequence length="318" mass="37140">MPFDLGYPSHDYLSDRPGYRGTSLQSVFARFPSESSCLKYVLETRFGHMPICRCCGQAKRFYRRSTKRYFQAVCGDAISPLAHTIFHATKLPLSLWFYAMLHVSNSAQGVNALFLERHLGIGSTAAVRMLKRIRLHLAAIDTGTLIDPVDKRIEIRLDRWRVVRSINRRRNRNATVCFLSNGDRVDATVVTRPRRPDLRRLMRDKTMSSMIPFTTCYQTYRAYTHYGFRDSGIEYLPTYYIDKPNAENAIQSFLNYSMQSLKGQHKCVSQANLWLYLKEFEFRFNRRSKSHRIFWEMIGAFPMLGNERATELATWHSR</sequence>
<dbReference type="InterPro" id="IPR024445">
    <property type="entry name" value="Tnp_ISXO2-like"/>
</dbReference>
<feature type="domain" description="ISXO2-like transposase" evidence="2">
    <location>
        <begin position="169"/>
        <end position="285"/>
    </location>
</feature>